<feature type="transmembrane region" description="Helical" evidence="3">
    <location>
        <begin position="6"/>
        <end position="27"/>
    </location>
</feature>
<sequence>MNDLSAFFPLIAGILGVIVVIGFVWLATKAMWKVAEPNEALIISGLTRGTLENTDGMDFKIVTGKGALVVPGLQTVRTLALTLNETELKVSCVTSQGIQVIVDGVVIYKIGDAPPFIANAARRFLGQQPKMESQVYNVFEGHLRSIIGSMTVEEIIRERDKLASLVRSASGVEMEKLGLVVDSLQIKDLQDPTGYIQNLAKPHIAQVKMEARIAEATRNREAAEKEAEAAALIADAQSLSAIKQSAAQANAEQARANAAQAGPLADATARQQVVVQETEVAKLEADREEQKLQTTIRKPADAKAYAQRTEAEAKKAADISAAEALAKRIELDAQANARRVELEAQANAGAAAAMAGATRVTGEAEAAATTARGNAAASAVKAKALAEAEGIKARGEALETNQEAVINQQIAENMPAIVSAAAEPFSRIGQLTVLNGGDGLNSMVGGILSQVGSFLPSLASALKGNGANRPTRPAPVKSPPAKASDAASDA</sequence>
<dbReference type="InterPro" id="IPR027705">
    <property type="entry name" value="Flotillin_fam"/>
</dbReference>
<feature type="region of interest" description="Disordered" evidence="2">
    <location>
        <begin position="462"/>
        <end position="490"/>
    </location>
</feature>
<dbReference type="RefSeq" id="WP_216924835.1">
    <property type="nucleotide sequence ID" value="NZ_JAHOPC010000005.1"/>
</dbReference>
<organism evidence="5 6">
    <name type="scientific">Paenarthrobacter aromaticivorans</name>
    <dbReference type="NCBI Taxonomy" id="2849150"/>
    <lineage>
        <taxon>Bacteria</taxon>
        <taxon>Bacillati</taxon>
        <taxon>Actinomycetota</taxon>
        <taxon>Actinomycetes</taxon>
        <taxon>Micrococcales</taxon>
        <taxon>Micrococcaceae</taxon>
        <taxon>Paenarthrobacter</taxon>
    </lineage>
</organism>
<keyword evidence="6" id="KW-1185">Reference proteome</keyword>
<feature type="coiled-coil region" evidence="1">
    <location>
        <begin position="206"/>
        <end position="233"/>
    </location>
</feature>
<evidence type="ECO:0000256" key="1">
    <source>
        <dbReference type="SAM" id="Coils"/>
    </source>
</evidence>
<keyword evidence="3" id="KW-0472">Membrane</keyword>
<dbReference type="SMART" id="SM00244">
    <property type="entry name" value="PHB"/>
    <property type="match status" value="1"/>
</dbReference>
<dbReference type="Pfam" id="PF15975">
    <property type="entry name" value="Flot"/>
    <property type="match status" value="1"/>
</dbReference>
<gene>
    <name evidence="5" type="ORF">KSW38_10280</name>
</gene>
<evidence type="ECO:0000256" key="2">
    <source>
        <dbReference type="SAM" id="MobiDB-lite"/>
    </source>
</evidence>
<feature type="compositionally biased region" description="Low complexity" evidence="2">
    <location>
        <begin position="479"/>
        <end position="490"/>
    </location>
</feature>
<accession>A0ABS6I4P3</accession>
<dbReference type="Pfam" id="PF01145">
    <property type="entry name" value="Band_7"/>
    <property type="match status" value="1"/>
</dbReference>
<feature type="domain" description="Band 7" evidence="4">
    <location>
        <begin position="30"/>
        <end position="203"/>
    </location>
</feature>
<evidence type="ECO:0000256" key="3">
    <source>
        <dbReference type="SAM" id="Phobius"/>
    </source>
</evidence>
<reference evidence="5 6" key="1">
    <citation type="submission" date="2021-06" db="EMBL/GenBank/DDBJ databases">
        <authorList>
            <person name="Jeong J.W."/>
        </authorList>
    </citation>
    <scope>NUCLEOTIDE SEQUENCE [LARGE SCALE GENOMIC DNA]</scope>
    <source>
        <strain evidence="5 6">MMS21-TAE1-1</strain>
    </source>
</reference>
<keyword evidence="3" id="KW-1133">Transmembrane helix</keyword>
<dbReference type="EMBL" id="JAHOPC010000005">
    <property type="protein sequence ID" value="MBU8866675.1"/>
    <property type="molecule type" value="Genomic_DNA"/>
</dbReference>
<dbReference type="InterPro" id="IPR001107">
    <property type="entry name" value="Band_7"/>
</dbReference>
<dbReference type="PANTHER" id="PTHR13806:SF46">
    <property type="entry name" value="FLOTILLIN-1-RELATED"/>
    <property type="match status" value="1"/>
</dbReference>
<evidence type="ECO:0000313" key="6">
    <source>
        <dbReference type="Proteomes" id="UP000824166"/>
    </source>
</evidence>
<evidence type="ECO:0000313" key="5">
    <source>
        <dbReference type="EMBL" id="MBU8866675.1"/>
    </source>
</evidence>
<name>A0ABS6I4P3_9MICC</name>
<protein>
    <submittedName>
        <fullName evidence="5">Flotillin family protein</fullName>
    </submittedName>
</protein>
<proteinExistence type="predicted"/>
<comment type="caution">
    <text evidence="5">The sequence shown here is derived from an EMBL/GenBank/DDBJ whole genome shotgun (WGS) entry which is preliminary data.</text>
</comment>
<evidence type="ECO:0000259" key="4">
    <source>
        <dbReference type="SMART" id="SM00244"/>
    </source>
</evidence>
<dbReference type="InterPro" id="IPR031905">
    <property type="entry name" value="Flotillin_C"/>
</dbReference>
<keyword evidence="3" id="KW-0812">Transmembrane</keyword>
<dbReference type="PANTHER" id="PTHR13806">
    <property type="entry name" value="FLOTILLIN-RELATED"/>
    <property type="match status" value="1"/>
</dbReference>
<dbReference type="CDD" id="cd03399">
    <property type="entry name" value="SPFH_flotillin"/>
    <property type="match status" value="1"/>
</dbReference>
<dbReference type="Proteomes" id="UP000824166">
    <property type="component" value="Unassembled WGS sequence"/>
</dbReference>
<keyword evidence="1" id="KW-0175">Coiled coil</keyword>